<evidence type="ECO:0000256" key="7">
    <source>
        <dbReference type="HAMAP-Rule" id="MF_01208"/>
    </source>
</evidence>
<dbReference type="AlphaFoldDB" id="A4A293"/>
<dbReference type="Proteomes" id="UP000004358">
    <property type="component" value="Unassembled WGS sequence"/>
</dbReference>
<evidence type="ECO:0000256" key="5">
    <source>
        <dbReference type="ARBA" id="ARBA00022842"/>
    </source>
</evidence>
<feature type="binding site" evidence="7">
    <location>
        <position position="111"/>
    </location>
    <ligand>
        <name>5-phospho-alpha-D-ribose 1-diphosphate</name>
        <dbReference type="ChEBI" id="CHEBI:58017"/>
        <note>ligand shared between dimeric partners</note>
    </ligand>
</feature>
<evidence type="ECO:0000313" key="10">
    <source>
        <dbReference type="Proteomes" id="UP000004358"/>
    </source>
</evidence>
<dbReference type="PANTHER" id="PTHR19278:SF9">
    <property type="entry name" value="URIDINE 5'-MONOPHOSPHATE SYNTHASE"/>
    <property type="match status" value="1"/>
</dbReference>
<evidence type="ECO:0000313" key="9">
    <source>
        <dbReference type="EMBL" id="EAQ77125.1"/>
    </source>
</evidence>
<dbReference type="HAMAP" id="MF_01208">
    <property type="entry name" value="PyrE"/>
    <property type="match status" value="1"/>
</dbReference>
<dbReference type="InterPro" id="IPR000836">
    <property type="entry name" value="PRTase_dom"/>
</dbReference>
<organism evidence="9 10">
    <name type="scientific">Blastopirellula marina DSM 3645</name>
    <dbReference type="NCBI Taxonomy" id="314230"/>
    <lineage>
        <taxon>Bacteria</taxon>
        <taxon>Pseudomonadati</taxon>
        <taxon>Planctomycetota</taxon>
        <taxon>Planctomycetia</taxon>
        <taxon>Pirellulales</taxon>
        <taxon>Pirellulaceae</taxon>
        <taxon>Blastopirellula</taxon>
    </lineage>
</organism>
<feature type="binding site" description="in other chain" evidence="7">
    <location>
        <position position="108"/>
    </location>
    <ligand>
        <name>5-phospho-alpha-D-ribose 1-diphosphate</name>
        <dbReference type="ChEBI" id="CHEBI:58017"/>
        <note>ligand shared between dimeric partners</note>
    </ligand>
</feature>
<keyword evidence="3 7" id="KW-0328">Glycosyltransferase</keyword>
<dbReference type="FunFam" id="3.40.50.2020:FF:000029">
    <property type="entry name" value="Orotate phosphoribosyltransferase"/>
    <property type="match status" value="1"/>
</dbReference>
<keyword evidence="6 7" id="KW-0665">Pyrimidine biosynthesis</keyword>
<feature type="binding site" evidence="7">
    <location>
        <position position="137"/>
    </location>
    <ligand>
        <name>orotate</name>
        <dbReference type="ChEBI" id="CHEBI:30839"/>
    </ligand>
</feature>
<comment type="caution">
    <text evidence="9">The sequence shown here is derived from an EMBL/GenBank/DDBJ whole genome shotgun (WGS) entry which is preliminary data.</text>
</comment>
<comment type="pathway">
    <text evidence="1 7">Pyrimidine metabolism; UMP biosynthesis via de novo pathway; UMP from orotate: step 1/2.</text>
</comment>
<sequence length="196" mass="20563">MISFAATDTKIMKYDKSRLIEIVREKGLQFGDFTLASGKKGTYYLDCRKVSLDSEGALQVALGILEMLEGDLPDAVGGMAIGADPITAAVITMAAVQQKSLAGFIVRKEAKAHGTGRDVEGPVTAGQSCVIVEDVVTTGGSSLQAIEKVKAAGLEVREVIAIVDRLEGGSAAFAAAGYKLRTLLTIEDFGIKPPQT</sequence>
<dbReference type="InterPro" id="IPR029057">
    <property type="entry name" value="PRTase-like"/>
</dbReference>
<dbReference type="PANTHER" id="PTHR19278">
    <property type="entry name" value="OROTATE PHOSPHORIBOSYLTRANSFERASE"/>
    <property type="match status" value="1"/>
</dbReference>
<dbReference type="eggNOG" id="COG0461">
    <property type="taxonomic scope" value="Bacteria"/>
</dbReference>
<reference evidence="9 10" key="1">
    <citation type="submission" date="2006-02" db="EMBL/GenBank/DDBJ databases">
        <authorList>
            <person name="Amann R."/>
            <person name="Ferriera S."/>
            <person name="Johnson J."/>
            <person name="Kravitz S."/>
            <person name="Halpern A."/>
            <person name="Remington K."/>
            <person name="Beeson K."/>
            <person name="Tran B."/>
            <person name="Rogers Y.-H."/>
            <person name="Friedman R."/>
            <person name="Venter J.C."/>
        </authorList>
    </citation>
    <scope>NUCLEOTIDE SEQUENCE [LARGE SCALE GENOMIC DNA]</scope>
    <source>
        <strain evidence="9 10">DSM 3645</strain>
    </source>
</reference>
<dbReference type="Pfam" id="PF00156">
    <property type="entry name" value="Pribosyltran"/>
    <property type="match status" value="1"/>
</dbReference>
<feature type="binding site" description="in other chain" evidence="7">
    <location>
        <begin position="133"/>
        <end position="141"/>
    </location>
    <ligand>
        <name>5-phospho-alpha-D-ribose 1-diphosphate</name>
        <dbReference type="ChEBI" id="CHEBI:58017"/>
        <note>ligand shared between dimeric partners</note>
    </ligand>
</feature>
<keyword evidence="4 7" id="KW-0808">Transferase</keyword>
<dbReference type="NCBIfam" id="TIGR00336">
    <property type="entry name" value="pyrE"/>
    <property type="match status" value="1"/>
</dbReference>
<gene>
    <name evidence="7" type="primary">pyrE</name>
    <name evidence="9" type="ORF">DSM3645_15930</name>
</gene>
<name>A4A293_9BACT</name>
<dbReference type="Gene3D" id="3.40.50.2020">
    <property type="match status" value="1"/>
</dbReference>
<evidence type="ECO:0000256" key="1">
    <source>
        <dbReference type="ARBA" id="ARBA00004889"/>
    </source>
</evidence>
<comment type="caution">
    <text evidence="7">Lacks conserved residue(s) required for the propagation of feature annotation.</text>
</comment>
<comment type="catalytic activity">
    <reaction evidence="7">
        <text>orotidine 5'-phosphate + diphosphate = orotate + 5-phospho-alpha-D-ribose 1-diphosphate</text>
        <dbReference type="Rhea" id="RHEA:10380"/>
        <dbReference type="ChEBI" id="CHEBI:30839"/>
        <dbReference type="ChEBI" id="CHEBI:33019"/>
        <dbReference type="ChEBI" id="CHEBI:57538"/>
        <dbReference type="ChEBI" id="CHEBI:58017"/>
        <dbReference type="EC" id="2.4.2.10"/>
    </reaction>
</comment>
<evidence type="ECO:0000256" key="2">
    <source>
        <dbReference type="ARBA" id="ARBA00011971"/>
    </source>
</evidence>
<feature type="binding site" evidence="7">
    <location>
        <position position="165"/>
    </location>
    <ligand>
        <name>orotate</name>
        <dbReference type="ChEBI" id="CHEBI:30839"/>
    </ligand>
</feature>
<dbReference type="SUPFAM" id="SSF53271">
    <property type="entry name" value="PRTase-like"/>
    <property type="match status" value="1"/>
</dbReference>
<dbReference type="EMBL" id="AANZ01000042">
    <property type="protein sequence ID" value="EAQ77125.1"/>
    <property type="molecule type" value="Genomic_DNA"/>
</dbReference>
<dbReference type="EC" id="2.4.2.10" evidence="2 7"/>
<feature type="binding site" evidence="7">
    <location>
        <position position="107"/>
    </location>
    <ligand>
        <name>5-phospho-alpha-D-ribose 1-diphosphate</name>
        <dbReference type="ChEBI" id="CHEBI:58017"/>
        <note>ligand shared between dimeric partners</note>
    </ligand>
</feature>
<comment type="function">
    <text evidence="7">Catalyzes the transfer of a ribosyl phosphate group from 5-phosphoribose 1-diphosphate to orotate, leading to the formation of orotidine monophosphate (OMP).</text>
</comment>
<evidence type="ECO:0000256" key="4">
    <source>
        <dbReference type="ARBA" id="ARBA00022679"/>
    </source>
</evidence>
<protein>
    <recommendedName>
        <fullName evidence="2 7">Orotate phosphoribosyltransferase</fullName>
        <shortName evidence="7">OPRT</shortName>
        <shortName evidence="7">OPRTase</shortName>
        <ecNumber evidence="2 7">2.4.2.10</ecNumber>
    </recommendedName>
</protein>
<evidence type="ECO:0000256" key="3">
    <source>
        <dbReference type="ARBA" id="ARBA00022676"/>
    </source>
</evidence>
<dbReference type="InterPro" id="IPR004467">
    <property type="entry name" value="Or_phspho_trans_dom"/>
</dbReference>
<dbReference type="HOGENOM" id="CLU_074878_2_1_0"/>
<dbReference type="UniPathway" id="UPA00070">
    <property type="reaction ID" value="UER00119"/>
</dbReference>
<keyword evidence="5 7" id="KW-0460">Magnesium</keyword>
<dbReference type="GO" id="GO:0044205">
    <property type="term" value="P:'de novo' UMP biosynthetic process"/>
    <property type="evidence" value="ECO:0007669"/>
    <property type="project" value="UniProtKB-UniRule"/>
</dbReference>
<proteinExistence type="inferred from homology"/>
<evidence type="ECO:0000259" key="8">
    <source>
        <dbReference type="Pfam" id="PF00156"/>
    </source>
</evidence>
<dbReference type="STRING" id="314230.DSM3645_15930"/>
<comment type="similarity">
    <text evidence="7">Belongs to the purine/pyrimidine phosphoribosyltransferase family. PyrE subfamily.</text>
</comment>
<accession>A4A293</accession>
<feature type="binding site" evidence="7">
    <location>
        <position position="113"/>
    </location>
    <ligand>
        <name>5-phospho-alpha-D-ribose 1-diphosphate</name>
        <dbReference type="ChEBI" id="CHEBI:58017"/>
        <note>ligand shared between dimeric partners</note>
    </ligand>
</feature>
<dbReference type="GO" id="GO:0019856">
    <property type="term" value="P:pyrimidine nucleobase biosynthetic process"/>
    <property type="evidence" value="ECO:0007669"/>
    <property type="project" value="TreeGrafter"/>
</dbReference>
<dbReference type="CDD" id="cd06223">
    <property type="entry name" value="PRTases_typeI"/>
    <property type="match status" value="1"/>
</dbReference>
<comment type="subunit">
    <text evidence="7">Homodimer.</text>
</comment>
<dbReference type="GO" id="GO:0000287">
    <property type="term" value="F:magnesium ion binding"/>
    <property type="evidence" value="ECO:0007669"/>
    <property type="project" value="UniProtKB-UniRule"/>
</dbReference>
<comment type="cofactor">
    <cofactor evidence="7">
        <name>Mg(2+)</name>
        <dbReference type="ChEBI" id="CHEBI:18420"/>
    </cofactor>
</comment>
<dbReference type="InterPro" id="IPR023031">
    <property type="entry name" value="OPRT"/>
</dbReference>
<evidence type="ECO:0000256" key="6">
    <source>
        <dbReference type="ARBA" id="ARBA00022975"/>
    </source>
</evidence>
<feature type="domain" description="Phosphoribosyltransferase" evidence="8">
    <location>
        <begin position="105"/>
        <end position="168"/>
    </location>
</feature>
<dbReference type="GO" id="GO:0004588">
    <property type="term" value="F:orotate phosphoribosyltransferase activity"/>
    <property type="evidence" value="ECO:0007669"/>
    <property type="project" value="UniProtKB-UniRule"/>
</dbReference>